<keyword evidence="5" id="KW-0808">Transferase</keyword>
<dbReference type="PANTHER" id="PTHR31650:SF42">
    <property type="entry name" value="OS01G0770100 PROTEIN"/>
    <property type="match status" value="1"/>
</dbReference>
<dbReference type="Pfam" id="PF03007">
    <property type="entry name" value="WS_DGAT_cat"/>
    <property type="match status" value="1"/>
</dbReference>
<comment type="pathway">
    <text evidence="4">Lipid metabolism.</text>
</comment>
<evidence type="ECO:0000313" key="14">
    <source>
        <dbReference type="Proteomes" id="UP000807115"/>
    </source>
</evidence>
<evidence type="ECO:0000256" key="9">
    <source>
        <dbReference type="ARBA" id="ARBA00047604"/>
    </source>
</evidence>
<evidence type="ECO:0000256" key="8">
    <source>
        <dbReference type="ARBA" id="ARBA00024360"/>
    </source>
</evidence>
<reference evidence="13" key="1">
    <citation type="journal article" date="2019" name="BMC Genomics">
        <title>A new reference genome for Sorghum bicolor reveals high levels of sequence similarity between sweet and grain genotypes: implications for the genetics of sugar metabolism.</title>
        <authorList>
            <person name="Cooper E.A."/>
            <person name="Brenton Z.W."/>
            <person name="Flinn B.S."/>
            <person name="Jenkins J."/>
            <person name="Shu S."/>
            <person name="Flowers D."/>
            <person name="Luo F."/>
            <person name="Wang Y."/>
            <person name="Xia P."/>
            <person name="Barry K."/>
            <person name="Daum C."/>
            <person name="Lipzen A."/>
            <person name="Yoshinaga Y."/>
            <person name="Schmutz J."/>
            <person name="Saski C."/>
            <person name="Vermerris W."/>
            <person name="Kresovich S."/>
        </authorList>
    </citation>
    <scope>NUCLEOTIDE SEQUENCE</scope>
</reference>
<dbReference type="InterPro" id="IPR045034">
    <property type="entry name" value="O-acyltransferase_WSD1-like"/>
</dbReference>
<dbReference type="GO" id="GO:0005886">
    <property type="term" value="C:plasma membrane"/>
    <property type="evidence" value="ECO:0007669"/>
    <property type="project" value="UniProtKB-SubCell"/>
</dbReference>
<reference evidence="13" key="2">
    <citation type="submission" date="2020-10" db="EMBL/GenBank/DDBJ databases">
        <authorList>
            <person name="Cooper E.A."/>
            <person name="Brenton Z.W."/>
            <person name="Flinn B.S."/>
            <person name="Jenkins J."/>
            <person name="Shu S."/>
            <person name="Flowers D."/>
            <person name="Luo F."/>
            <person name="Wang Y."/>
            <person name="Xia P."/>
            <person name="Barry K."/>
            <person name="Daum C."/>
            <person name="Lipzen A."/>
            <person name="Yoshinaga Y."/>
            <person name="Schmutz J."/>
            <person name="Saski C."/>
            <person name="Vermerris W."/>
            <person name="Kresovich S."/>
        </authorList>
    </citation>
    <scope>NUCLEOTIDE SEQUENCE</scope>
</reference>
<dbReference type="EMBL" id="CM027685">
    <property type="protein sequence ID" value="KAG0525222.1"/>
    <property type="molecule type" value="Genomic_DNA"/>
</dbReference>
<protein>
    <recommendedName>
        <fullName evidence="15">Diacylglycerol O-acyltransferase</fullName>
    </recommendedName>
</protein>
<dbReference type="GO" id="GO:0045017">
    <property type="term" value="P:glycerolipid biosynthetic process"/>
    <property type="evidence" value="ECO:0007669"/>
    <property type="project" value="InterPro"/>
</dbReference>
<comment type="caution">
    <text evidence="13">The sequence shown here is derived from an EMBL/GenBank/DDBJ whole genome shotgun (WGS) entry which is preliminary data.</text>
</comment>
<evidence type="ECO:0000256" key="2">
    <source>
        <dbReference type="ARBA" id="ARBA00004586"/>
    </source>
</evidence>
<dbReference type="Pfam" id="PF06974">
    <property type="entry name" value="WS_DGAT_C"/>
    <property type="match status" value="1"/>
</dbReference>
<dbReference type="SUPFAM" id="SSF52777">
    <property type="entry name" value="CoA-dependent acyltransferases"/>
    <property type="match status" value="1"/>
</dbReference>
<dbReference type="InterPro" id="IPR023213">
    <property type="entry name" value="CAT-like_dom_sf"/>
</dbReference>
<comment type="pathway">
    <text evidence="3">Glycerolipid metabolism; triacylglycerol biosynthesis.</text>
</comment>
<accession>A0A921UAV0</accession>
<evidence type="ECO:0008006" key="15">
    <source>
        <dbReference type="Google" id="ProtNLM"/>
    </source>
</evidence>
<evidence type="ECO:0000256" key="4">
    <source>
        <dbReference type="ARBA" id="ARBA00005189"/>
    </source>
</evidence>
<dbReference type="AlphaFoldDB" id="A0A921UAV0"/>
<keyword evidence="7" id="KW-0012">Acyltransferase</keyword>
<keyword evidence="6" id="KW-0256">Endoplasmic reticulum</keyword>
<dbReference type="PANTHER" id="PTHR31650">
    <property type="entry name" value="O-ACYLTRANSFERASE (WSD1-LIKE) FAMILY PROTEIN"/>
    <property type="match status" value="1"/>
</dbReference>
<evidence type="ECO:0000256" key="3">
    <source>
        <dbReference type="ARBA" id="ARBA00004771"/>
    </source>
</evidence>
<feature type="domain" description="O-acyltransferase WSD1-like N-terminal" evidence="11">
    <location>
        <begin position="61"/>
        <end position="296"/>
    </location>
</feature>
<dbReference type="GO" id="GO:0004144">
    <property type="term" value="F:diacylglycerol O-acyltransferase activity"/>
    <property type="evidence" value="ECO:0007669"/>
    <property type="project" value="UniProtKB-EC"/>
</dbReference>
<evidence type="ECO:0000259" key="12">
    <source>
        <dbReference type="Pfam" id="PF06974"/>
    </source>
</evidence>
<comment type="catalytic activity">
    <reaction evidence="10">
        <text>an acyl-CoA + a 1,2-diacyl-sn-glycerol = a triacyl-sn-glycerol + CoA</text>
        <dbReference type="Rhea" id="RHEA:10868"/>
        <dbReference type="ChEBI" id="CHEBI:17815"/>
        <dbReference type="ChEBI" id="CHEBI:57287"/>
        <dbReference type="ChEBI" id="CHEBI:58342"/>
        <dbReference type="ChEBI" id="CHEBI:64615"/>
        <dbReference type="EC" id="2.3.1.20"/>
    </reaction>
</comment>
<evidence type="ECO:0000259" key="11">
    <source>
        <dbReference type="Pfam" id="PF03007"/>
    </source>
</evidence>
<dbReference type="Gene3D" id="3.30.559.10">
    <property type="entry name" value="Chloramphenicol acetyltransferase-like domain"/>
    <property type="match status" value="1"/>
</dbReference>
<organism evidence="13 14">
    <name type="scientific">Sorghum bicolor</name>
    <name type="common">Sorghum</name>
    <name type="synonym">Sorghum vulgare</name>
    <dbReference type="NCBI Taxonomy" id="4558"/>
    <lineage>
        <taxon>Eukaryota</taxon>
        <taxon>Viridiplantae</taxon>
        <taxon>Streptophyta</taxon>
        <taxon>Embryophyta</taxon>
        <taxon>Tracheophyta</taxon>
        <taxon>Spermatophyta</taxon>
        <taxon>Magnoliopsida</taxon>
        <taxon>Liliopsida</taxon>
        <taxon>Poales</taxon>
        <taxon>Poaceae</taxon>
        <taxon>PACMAD clade</taxon>
        <taxon>Panicoideae</taxon>
        <taxon>Andropogonodae</taxon>
        <taxon>Andropogoneae</taxon>
        <taxon>Sorghinae</taxon>
        <taxon>Sorghum</taxon>
    </lineage>
</organism>
<evidence type="ECO:0000256" key="6">
    <source>
        <dbReference type="ARBA" id="ARBA00022824"/>
    </source>
</evidence>
<name>A0A921UAV0_SORBI</name>
<evidence type="ECO:0000256" key="5">
    <source>
        <dbReference type="ARBA" id="ARBA00022679"/>
    </source>
</evidence>
<comment type="catalytic activity">
    <reaction evidence="9">
        <text>a long chain fatty alcohol + a fatty acyl-CoA = a long-chain alcohol wax ester + CoA</text>
        <dbReference type="Rhea" id="RHEA:38443"/>
        <dbReference type="ChEBI" id="CHEBI:17135"/>
        <dbReference type="ChEBI" id="CHEBI:57287"/>
        <dbReference type="ChEBI" id="CHEBI:77636"/>
        <dbReference type="ChEBI" id="CHEBI:235323"/>
        <dbReference type="EC" id="2.3.1.75"/>
    </reaction>
</comment>
<feature type="domain" description="O-acyltransferase WSD1 C-terminal" evidence="12">
    <location>
        <begin position="355"/>
        <end position="498"/>
    </location>
</feature>
<dbReference type="OrthoDB" id="619536at2759"/>
<dbReference type="Proteomes" id="UP000807115">
    <property type="component" value="Chromosome 6"/>
</dbReference>
<evidence type="ECO:0000256" key="7">
    <source>
        <dbReference type="ARBA" id="ARBA00023315"/>
    </source>
</evidence>
<dbReference type="InterPro" id="IPR009721">
    <property type="entry name" value="O-acyltransferase_WSD1_C"/>
</dbReference>
<dbReference type="GO" id="GO:0005789">
    <property type="term" value="C:endoplasmic reticulum membrane"/>
    <property type="evidence" value="ECO:0007669"/>
    <property type="project" value="UniProtKB-SubCell"/>
</dbReference>
<evidence type="ECO:0000313" key="13">
    <source>
        <dbReference type="EMBL" id="KAG0525222.1"/>
    </source>
</evidence>
<dbReference type="InterPro" id="IPR004255">
    <property type="entry name" value="O-acyltransferase_WSD1_N"/>
</dbReference>
<evidence type="ECO:0000256" key="10">
    <source>
        <dbReference type="ARBA" id="ARBA00048109"/>
    </source>
</evidence>
<dbReference type="GO" id="GO:0047196">
    <property type="term" value="F:long-chain-alcohol O-fatty-acyltransferase activity"/>
    <property type="evidence" value="ECO:0007669"/>
    <property type="project" value="UniProtKB-EC"/>
</dbReference>
<evidence type="ECO:0000256" key="1">
    <source>
        <dbReference type="ARBA" id="ARBA00004162"/>
    </source>
</evidence>
<gene>
    <name evidence="13" type="ORF">BDA96_06G037300</name>
</gene>
<comment type="similarity">
    <text evidence="8">In the N-terminal section; belongs to the long-chain O-acyltransferase family.</text>
</comment>
<sequence length="508" mass="55482">MDPETATTLRKRPLSVRISKPGESGGSMAETLPAPEPLSPTARLFKDLFIVTLFGSSKPIDLAAVRAGLLRLVARHPRFCSIQATDTFNDGTPRWVRTTVNVDDHIVVPSLEDDGDVATNPEQAVEDYVASLSTLAMDFSRPLWEFHILNFPTSATVAATAVFRCHHSLGDGTSMISLVLASAQTADSPAEVEAAASMPPPVRRKGQIYFRPRPPRSAGVLALAKWAWSFVVLAWNTMVDLAGFFATLLFLNDPDTPFKQADHLAEAKSRRVVHRGLSLDDIKYIKNVLNCTVNDVLVGVTSAALSRYYFRKIGDTDTKKVICIRSLIPVNIRSAPGLQALADMLDSSNGKDVAWGNRLGFILLPLQIASYNDPLEYIRKAKKTADRKKFSLEVLFTHAVVEITTKLLGAKAAGLVFDRMLGHTTISLSSVMGPVEKIELSGHPIVFIAPTTFGVPEALCLNFQSYMNTVRVVLAVDHTKIPDYHILLDDFTASLKTIRDAAKTTGGE</sequence>
<proteinExistence type="inferred from homology"/>
<comment type="subcellular location">
    <subcellularLocation>
        <location evidence="1">Cell membrane</location>
        <topology evidence="1">Single-pass membrane protein</topology>
    </subcellularLocation>
    <subcellularLocation>
        <location evidence="2">Endoplasmic reticulum membrane</location>
    </subcellularLocation>
</comment>